<dbReference type="EMBL" id="GL636122">
    <property type="protein sequence ID" value="EFW11720.1"/>
    <property type="molecule type" value="Genomic_DNA"/>
</dbReference>
<proteinExistence type="predicted"/>
<name>E9CNY7_9GAMM</name>
<evidence type="ECO:0000313" key="2">
    <source>
        <dbReference type="Proteomes" id="UP000013568"/>
    </source>
</evidence>
<accession>E9CNY7</accession>
<keyword evidence="2" id="KW-1185">Reference proteome</keyword>
<evidence type="ECO:0000313" key="1">
    <source>
        <dbReference type="EMBL" id="EFW11720.1"/>
    </source>
</evidence>
<protein>
    <submittedName>
        <fullName evidence="1">Uncharacterized protein</fullName>
    </submittedName>
</protein>
<reference evidence="2" key="1">
    <citation type="journal article" date="2011" name="Genome Biol. Evol.">
        <title>Massive genomic decay in Serratia symbiotica, a recently evolved symbiont of aphids.</title>
        <authorList>
            <person name="Burke G.R."/>
            <person name="Moran N.A."/>
        </authorList>
    </citation>
    <scope>NUCLEOTIDE SEQUENCE [LARGE SCALE GENOMIC DNA]</scope>
    <source>
        <strain evidence="2">Tucson</strain>
    </source>
</reference>
<dbReference type="AlphaFoldDB" id="E9CNY7"/>
<organism evidence="1 2">
    <name type="scientific">Serratia symbiotica str. Tucson</name>
    <dbReference type="NCBI Taxonomy" id="914128"/>
    <lineage>
        <taxon>Bacteria</taxon>
        <taxon>Pseudomonadati</taxon>
        <taxon>Pseudomonadota</taxon>
        <taxon>Gammaproteobacteria</taxon>
        <taxon>Enterobacterales</taxon>
        <taxon>Yersiniaceae</taxon>
        <taxon>Serratia</taxon>
        <taxon>Serratia symbiotica</taxon>
    </lineage>
</organism>
<sequence length="38" mass="4361">MIYTNNPSIKHKAGLRNFAEERVDILIALKIRALRHTG</sequence>
<dbReference type="HOGENOM" id="CLU_3332901_0_0_6"/>
<dbReference type="Proteomes" id="UP000013568">
    <property type="component" value="Unassembled WGS sequence"/>
</dbReference>
<gene>
    <name evidence="1" type="ORF">SSYM_2192</name>
</gene>